<feature type="transmembrane region" description="Helical" evidence="6">
    <location>
        <begin position="375"/>
        <end position="401"/>
    </location>
</feature>
<feature type="transmembrane region" description="Helical" evidence="6">
    <location>
        <begin position="308"/>
        <end position="334"/>
    </location>
</feature>
<keyword evidence="3" id="KW-0133">Cell shape</keyword>
<feature type="transmembrane region" description="Helical" evidence="6">
    <location>
        <begin position="114"/>
        <end position="135"/>
    </location>
</feature>
<reference evidence="7 8" key="1">
    <citation type="submission" date="2023-06" db="EMBL/GenBank/DDBJ databases">
        <title>Novel species in genus Planococcus.</title>
        <authorList>
            <person name="Ning S."/>
        </authorList>
    </citation>
    <scope>NUCLEOTIDE SEQUENCE [LARGE SCALE GENOMIC DNA]</scope>
    <source>
        <strain evidence="7 8">N028</strain>
    </source>
</reference>
<feature type="transmembrane region" description="Helical" evidence="6">
    <location>
        <begin position="82"/>
        <end position="102"/>
    </location>
</feature>
<feature type="transmembrane region" description="Helical" evidence="6">
    <location>
        <begin position="147"/>
        <end position="163"/>
    </location>
</feature>
<dbReference type="EMBL" id="JAUJWV010000001">
    <property type="protein sequence ID" value="MDN7242290.1"/>
    <property type="molecule type" value="Genomic_DNA"/>
</dbReference>
<dbReference type="Pfam" id="PF01098">
    <property type="entry name" value="FTSW_RODA_SPOVE"/>
    <property type="match status" value="2"/>
</dbReference>
<evidence type="ECO:0000256" key="5">
    <source>
        <dbReference type="ARBA" id="ARBA00023136"/>
    </source>
</evidence>
<gene>
    <name evidence="7" type="ORF">QWY14_10795</name>
</gene>
<keyword evidence="5 6" id="KW-0472">Membrane</keyword>
<evidence type="ECO:0000256" key="3">
    <source>
        <dbReference type="ARBA" id="ARBA00022960"/>
    </source>
</evidence>
<evidence type="ECO:0000256" key="2">
    <source>
        <dbReference type="ARBA" id="ARBA00022692"/>
    </source>
</evidence>
<dbReference type="InterPro" id="IPR001182">
    <property type="entry name" value="FtsW/RodA"/>
</dbReference>
<keyword evidence="8" id="KW-1185">Reference proteome</keyword>
<sequence>MGIDKSFDAYIENVCKRIKNKDVHESIKMEISDHLLTMKEEAMNNGLSEEEAVNQALGHMGDVKVLGNQLNKAHKPEIDYKLILPVIAASCFGLFVMYYLQFHSAFTVMQEMSVFQNSAAFYVLGALLMVSLFVFDYRKLLQYSKQSYIVTMIILTVTVLFGTKVDGVPFLNLGLLHINFIEMTPFLLAISFAGIFKNWNWRDVQKRVYGWGMMSLPVILLLSTGALSSIILIIVVCSAVMIVSKASLKQVIAFAGAASVYPFLQLVLNPQYYALLDPLTIKLSEIGNGMTATPGLISEVHTDFILAYMLYSFGWVAVMAVVGLIGFLIIRLFHVTKRVNSSYEKILVAGLSAIFATQMILGLLTNLGLSSLSGVAIPFMSFGGSHIVLEMISVGLLLSVYRRRKLYNIHQSDLQVSSSR</sequence>
<comment type="subcellular location">
    <subcellularLocation>
        <location evidence="1">Membrane</location>
        <topology evidence="1">Multi-pass membrane protein</topology>
    </subcellularLocation>
</comment>
<evidence type="ECO:0000256" key="6">
    <source>
        <dbReference type="SAM" id="Phobius"/>
    </source>
</evidence>
<organism evidence="7 8">
    <name type="scientific">Planococcus shixiaomingii</name>
    <dbReference type="NCBI Taxonomy" id="3058393"/>
    <lineage>
        <taxon>Bacteria</taxon>
        <taxon>Bacillati</taxon>
        <taxon>Bacillota</taxon>
        <taxon>Bacilli</taxon>
        <taxon>Bacillales</taxon>
        <taxon>Caryophanaceae</taxon>
        <taxon>Planococcus</taxon>
    </lineage>
</organism>
<protein>
    <submittedName>
        <fullName evidence="7">FtsW/RodA/SpoVE family cell cycle protein</fullName>
    </submittedName>
</protein>
<name>A0ABT8N350_9BACL</name>
<feature type="transmembrane region" description="Helical" evidence="6">
    <location>
        <begin position="208"/>
        <end position="241"/>
    </location>
</feature>
<dbReference type="InterPro" id="IPR047928">
    <property type="entry name" value="Perm_prefix_1"/>
</dbReference>
<dbReference type="NCBIfam" id="NF038403">
    <property type="entry name" value="perm_prefix_1"/>
    <property type="match status" value="1"/>
</dbReference>
<dbReference type="PANTHER" id="PTHR30474">
    <property type="entry name" value="CELL CYCLE PROTEIN"/>
    <property type="match status" value="1"/>
</dbReference>
<accession>A0ABT8N350</accession>
<evidence type="ECO:0000256" key="4">
    <source>
        <dbReference type="ARBA" id="ARBA00022989"/>
    </source>
</evidence>
<dbReference type="Proteomes" id="UP001172055">
    <property type="component" value="Unassembled WGS sequence"/>
</dbReference>
<dbReference type="RefSeq" id="WP_301723802.1">
    <property type="nucleotide sequence ID" value="NZ_JAUJWV010000001.1"/>
</dbReference>
<evidence type="ECO:0000313" key="7">
    <source>
        <dbReference type="EMBL" id="MDN7242290.1"/>
    </source>
</evidence>
<proteinExistence type="predicted"/>
<comment type="caution">
    <text evidence="7">The sequence shown here is derived from an EMBL/GenBank/DDBJ whole genome shotgun (WGS) entry which is preliminary data.</text>
</comment>
<keyword evidence="4 6" id="KW-1133">Transmembrane helix</keyword>
<keyword evidence="2 6" id="KW-0812">Transmembrane</keyword>
<evidence type="ECO:0000256" key="1">
    <source>
        <dbReference type="ARBA" id="ARBA00004141"/>
    </source>
</evidence>
<feature type="transmembrane region" description="Helical" evidence="6">
    <location>
        <begin position="346"/>
        <end position="369"/>
    </location>
</feature>
<evidence type="ECO:0000313" key="8">
    <source>
        <dbReference type="Proteomes" id="UP001172055"/>
    </source>
</evidence>
<feature type="transmembrane region" description="Helical" evidence="6">
    <location>
        <begin position="175"/>
        <end position="196"/>
    </location>
</feature>